<proteinExistence type="predicted"/>
<evidence type="ECO:0000313" key="1">
    <source>
        <dbReference type="EMBL" id="QHU03540.1"/>
    </source>
</evidence>
<dbReference type="EMBL" id="MN740383">
    <property type="protein sequence ID" value="QHU03540.1"/>
    <property type="molecule type" value="Genomic_DNA"/>
</dbReference>
<accession>A0A6C0JFB8</accession>
<protein>
    <submittedName>
        <fullName evidence="1">Uncharacterized protein</fullName>
    </submittedName>
</protein>
<name>A0A6C0JFB8_9ZZZZ</name>
<organism evidence="1">
    <name type="scientific">viral metagenome</name>
    <dbReference type="NCBI Taxonomy" id="1070528"/>
    <lineage>
        <taxon>unclassified sequences</taxon>
        <taxon>metagenomes</taxon>
        <taxon>organismal metagenomes</taxon>
    </lineage>
</organism>
<sequence length="65" mass="7451">MLALFCKPVIVIEPTKMKPIMTPQDCRIVQVKEIKDNAFAAEFLEPLDWIQAPPIVIPEKMDLKD</sequence>
<reference evidence="1" key="1">
    <citation type="journal article" date="2020" name="Nature">
        <title>Giant virus diversity and host interactions through global metagenomics.</title>
        <authorList>
            <person name="Schulz F."/>
            <person name="Roux S."/>
            <person name="Paez-Espino D."/>
            <person name="Jungbluth S."/>
            <person name="Walsh D.A."/>
            <person name="Denef V.J."/>
            <person name="McMahon K.D."/>
            <person name="Konstantinidis K.T."/>
            <person name="Eloe-Fadrosh E.A."/>
            <person name="Kyrpides N.C."/>
            <person name="Woyke T."/>
        </authorList>
    </citation>
    <scope>NUCLEOTIDE SEQUENCE</scope>
    <source>
        <strain evidence="1">GVMAG-M-3300027206-1</strain>
    </source>
</reference>
<dbReference type="AlphaFoldDB" id="A0A6C0JFB8"/>